<keyword evidence="6" id="KW-0239">DNA-directed DNA polymerase</keyword>
<evidence type="ECO:0000256" key="1">
    <source>
        <dbReference type="ARBA" id="ARBA00012417"/>
    </source>
</evidence>
<dbReference type="GO" id="GO:0008408">
    <property type="term" value="F:3'-5' exonuclease activity"/>
    <property type="evidence" value="ECO:0007669"/>
    <property type="project" value="InterPro"/>
</dbReference>
<evidence type="ECO:0000256" key="7">
    <source>
        <dbReference type="ARBA" id="ARBA00049244"/>
    </source>
</evidence>
<comment type="catalytic activity">
    <reaction evidence="7">
        <text>DNA(n) + a 2'-deoxyribonucleoside 5'-triphosphate = DNA(n+1) + diphosphate</text>
        <dbReference type="Rhea" id="RHEA:22508"/>
        <dbReference type="Rhea" id="RHEA-COMP:17339"/>
        <dbReference type="Rhea" id="RHEA-COMP:17340"/>
        <dbReference type="ChEBI" id="CHEBI:33019"/>
        <dbReference type="ChEBI" id="CHEBI:61560"/>
        <dbReference type="ChEBI" id="CHEBI:173112"/>
        <dbReference type="EC" id="2.7.7.7"/>
    </reaction>
</comment>
<dbReference type="SUPFAM" id="SSF52540">
    <property type="entry name" value="P-loop containing nucleoside triphosphate hydrolases"/>
    <property type="match status" value="1"/>
</dbReference>
<evidence type="ECO:0000313" key="10">
    <source>
        <dbReference type="Proteomes" id="UP001321825"/>
    </source>
</evidence>
<dbReference type="GO" id="GO:0006261">
    <property type="term" value="P:DNA-templated DNA replication"/>
    <property type="evidence" value="ECO:0007669"/>
    <property type="project" value="TreeGrafter"/>
</dbReference>
<name>A0AAU9BUC2_9GAMM</name>
<dbReference type="GO" id="GO:0003677">
    <property type="term" value="F:DNA binding"/>
    <property type="evidence" value="ECO:0007669"/>
    <property type="project" value="InterPro"/>
</dbReference>
<dbReference type="EMBL" id="AP024714">
    <property type="protein sequence ID" value="BCX82271.1"/>
    <property type="molecule type" value="Genomic_DNA"/>
</dbReference>
<dbReference type="InterPro" id="IPR027417">
    <property type="entry name" value="P-loop_NTPase"/>
</dbReference>
<dbReference type="InterPro" id="IPR050238">
    <property type="entry name" value="DNA_Rep/Repair_Clamp_Loader"/>
</dbReference>
<dbReference type="GO" id="GO:0003887">
    <property type="term" value="F:DNA-directed DNA polymerase activity"/>
    <property type="evidence" value="ECO:0007669"/>
    <property type="project" value="UniProtKB-KW"/>
</dbReference>
<sequence length="321" mass="35914">MSLPSYPWHEPVWHRLMAGLRQGRVPPAVLLSGPRGLGKGQLAHDFAAKLLCEARTACGTCAACRLLAADSHPDLCRIAPEPGKPLTIDRIRQLSEQLTLTPQYDRGRLVIVEAAERMNPAAANAFLKTLEEPAPDTSLWLLCQQPARLPATIVSRCQHFRLRPPPPPVGIAWLETQGIDRVRAELALALNADAPLAALAWLQSGAFELRQRLFKTLEALLGGRRDPVLLAAAWQESPLDALLLHLTAIAADWICLRQGVGERLRNPDYRDWLQTWAQRLDLEQMFAFWRRLVTLRQGVEAPLNQPLQVEALFLEIHRLRS</sequence>
<evidence type="ECO:0000256" key="5">
    <source>
        <dbReference type="ARBA" id="ARBA00022705"/>
    </source>
</evidence>
<dbReference type="NCBIfam" id="TIGR00678">
    <property type="entry name" value="holB"/>
    <property type="match status" value="1"/>
</dbReference>
<dbReference type="Proteomes" id="UP001321825">
    <property type="component" value="Chromosome"/>
</dbReference>
<dbReference type="PANTHER" id="PTHR11669:SF8">
    <property type="entry name" value="DNA POLYMERASE III SUBUNIT DELTA"/>
    <property type="match status" value="1"/>
</dbReference>
<keyword evidence="3 9" id="KW-0808">Transferase</keyword>
<evidence type="ECO:0000256" key="6">
    <source>
        <dbReference type="ARBA" id="ARBA00022932"/>
    </source>
</evidence>
<dbReference type="RefSeq" id="WP_317704678.1">
    <property type="nucleotide sequence ID" value="NZ_AP024714.1"/>
</dbReference>
<protein>
    <recommendedName>
        <fullName evidence="2">DNA polymerase III subunit delta'</fullName>
        <ecNumber evidence="1">2.7.7.7</ecNumber>
    </recommendedName>
</protein>
<gene>
    <name evidence="9" type="ORF">MIT9_P1857</name>
</gene>
<dbReference type="AlphaFoldDB" id="A0AAU9BUC2"/>
<organism evidence="9 10">
    <name type="scientific">Methylomarinovum caldicuralii</name>
    <dbReference type="NCBI Taxonomy" id="438856"/>
    <lineage>
        <taxon>Bacteria</taxon>
        <taxon>Pseudomonadati</taxon>
        <taxon>Pseudomonadota</taxon>
        <taxon>Gammaproteobacteria</taxon>
        <taxon>Methylococcales</taxon>
        <taxon>Methylothermaceae</taxon>
        <taxon>Methylomarinovum</taxon>
    </lineage>
</organism>
<dbReference type="GO" id="GO:0009360">
    <property type="term" value="C:DNA polymerase III complex"/>
    <property type="evidence" value="ECO:0007669"/>
    <property type="project" value="InterPro"/>
</dbReference>
<keyword evidence="4 9" id="KW-0548">Nucleotidyltransferase</keyword>
<evidence type="ECO:0000256" key="2">
    <source>
        <dbReference type="ARBA" id="ARBA00014363"/>
    </source>
</evidence>
<dbReference type="PANTHER" id="PTHR11669">
    <property type="entry name" value="REPLICATION FACTOR C / DNA POLYMERASE III GAMMA-TAU SUBUNIT"/>
    <property type="match status" value="1"/>
</dbReference>
<dbReference type="InterPro" id="IPR015199">
    <property type="entry name" value="DNA_pol_III_delta_C"/>
</dbReference>
<evidence type="ECO:0000256" key="4">
    <source>
        <dbReference type="ARBA" id="ARBA00022695"/>
    </source>
</evidence>
<feature type="domain" description="DNA polymerase III delta subunit C-terminal" evidence="8">
    <location>
        <begin position="206"/>
        <end position="316"/>
    </location>
</feature>
<dbReference type="Gene3D" id="1.20.272.10">
    <property type="match status" value="1"/>
</dbReference>
<evidence type="ECO:0000313" key="9">
    <source>
        <dbReference type="EMBL" id="BCX82271.1"/>
    </source>
</evidence>
<accession>A0AAU9BUC2</accession>
<proteinExistence type="predicted"/>
<dbReference type="EC" id="2.7.7.7" evidence="1"/>
<evidence type="ECO:0000256" key="3">
    <source>
        <dbReference type="ARBA" id="ARBA00022679"/>
    </source>
</evidence>
<evidence type="ECO:0000259" key="8">
    <source>
        <dbReference type="Pfam" id="PF09115"/>
    </source>
</evidence>
<dbReference type="Pfam" id="PF13177">
    <property type="entry name" value="DNA_pol3_delta2"/>
    <property type="match status" value="1"/>
</dbReference>
<reference evidence="10" key="1">
    <citation type="journal article" date="2024" name="Int. J. Syst. Evol. Microbiol.">
        <title>Methylomarinovum tepidoasis sp. nov., a moderately thermophilic methanotroph of the family Methylothermaceae isolated from a deep-sea hydrothermal field.</title>
        <authorList>
            <person name="Hirayama H."/>
            <person name="Takaki Y."/>
            <person name="Abe M."/>
            <person name="Miyazaki M."/>
            <person name="Uematsu K."/>
            <person name="Matsui Y."/>
            <person name="Takai K."/>
        </authorList>
    </citation>
    <scope>NUCLEOTIDE SEQUENCE [LARGE SCALE GENOMIC DNA]</scope>
    <source>
        <strain evidence="10">IT-9</strain>
    </source>
</reference>
<keyword evidence="5" id="KW-0235">DNA replication</keyword>
<dbReference type="Pfam" id="PF09115">
    <property type="entry name" value="DNApol3-delta_C"/>
    <property type="match status" value="1"/>
</dbReference>
<keyword evidence="10" id="KW-1185">Reference proteome</keyword>
<dbReference type="InterPro" id="IPR004622">
    <property type="entry name" value="DNA_pol_HolB"/>
</dbReference>
<dbReference type="Gene3D" id="3.40.50.300">
    <property type="entry name" value="P-loop containing nucleotide triphosphate hydrolases"/>
    <property type="match status" value="1"/>
</dbReference>
<dbReference type="KEGG" id="mcau:MIT9_P1857"/>